<name>A0ABU3UEG7_9ACTN</name>
<reference evidence="1 2" key="1">
    <citation type="submission" date="2023-02" db="EMBL/GenBank/DDBJ databases">
        <authorList>
            <person name="Maleckis M."/>
        </authorList>
    </citation>
    <scope>NUCLEOTIDE SEQUENCE [LARGE SCALE GENOMIC DNA]</scope>
    <source>
        <strain evidence="1 2">P8-A2</strain>
    </source>
</reference>
<dbReference type="EMBL" id="JARAKF010000001">
    <property type="protein sequence ID" value="MDU8992321.1"/>
    <property type="molecule type" value="Genomic_DNA"/>
</dbReference>
<comment type="caution">
    <text evidence="1">The sequence shown here is derived from an EMBL/GenBank/DDBJ whole genome shotgun (WGS) entry which is preliminary data.</text>
</comment>
<evidence type="ECO:0000313" key="2">
    <source>
        <dbReference type="Proteomes" id="UP001257627"/>
    </source>
</evidence>
<dbReference type="RefSeq" id="WP_316732529.1">
    <property type="nucleotide sequence ID" value="NZ_JARAKF010000001.1"/>
</dbReference>
<organism evidence="1 2">
    <name type="scientific">Streptomyces mirabilis</name>
    <dbReference type="NCBI Taxonomy" id="68239"/>
    <lineage>
        <taxon>Bacteria</taxon>
        <taxon>Bacillati</taxon>
        <taxon>Actinomycetota</taxon>
        <taxon>Actinomycetes</taxon>
        <taxon>Kitasatosporales</taxon>
        <taxon>Streptomycetaceae</taxon>
        <taxon>Streptomyces</taxon>
    </lineage>
</organism>
<keyword evidence="2" id="KW-1185">Reference proteome</keyword>
<accession>A0ABU3UEG7</accession>
<evidence type="ECO:0008006" key="3">
    <source>
        <dbReference type="Google" id="ProtNLM"/>
    </source>
</evidence>
<gene>
    <name evidence="1" type="ORF">PU648_08115</name>
</gene>
<dbReference type="Proteomes" id="UP001257627">
    <property type="component" value="Unassembled WGS sequence"/>
</dbReference>
<sequence length="53" mass="5784">MIDTGDIDVVLGLDVGKSEHHATAVTPVGEYAWRWGPVGRIDCITRYDPESQG</sequence>
<protein>
    <recommendedName>
        <fullName evidence="3">Transposase</fullName>
    </recommendedName>
</protein>
<evidence type="ECO:0000313" key="1">
    <source>
        <dbReference type="EMBL" id="MDU8992321.1"/>
    </source>
</evidence>
<proteinExistence type="predicted"/>